<feature type="domain" description="Amine oxidase" evidence="6">
    <location>
        <begin position="12"/>
        <end position="485"/>
    </location>
</feature>
<keyword evidence="3 5" id="KW-0125">Carotenoid biosynthesis</keyword>
<dbReference type="GO" id="GO:0016117">
    <property type="term" value="P:carotenoid biosynthetic process"/>
    <property type="evidence" value="ECO:0007669"/>
    <property type="project" value="UniProtKB-KW"/>
</dbReference>
<dbReference type="InterPro" id="IPR002937">
    <property type="entry name" value="Amino_oxidase"/>
</dbReference>
<keyword evidence="8" id="KW-1185">Reference proteome</keyword>
<name>A0A1Y1S398_9SPIO</name>
<gene>
    <name evidence="7" type="ORF">B4O97_02240</name>
</gene>
<dbReference type="GO" id="GO:0016491">
    <property type="term" value="F:oxidoreductase activity"/>
    <property type="evidence" value="ECO:0007669"/>
    <property type="project" value="UniProtKB-KW"/>
</dbReference>
<evidence type="ECO:0000256" key="3">
    <source>
        <dbReference type="ARBA" id="ARBA00022746"/>
    </source>
</evidence>
<dbReference type="SUPFAM" id="SSF51905">
    <property type="entry name" value="FAD/NAD(P)-binding domain"/>
    <property type="match status" value="1"/>
</dbReference>
<dbReference type="EMBL" id="MWQY01000002">
    <property type="protein sequence ID" value="ORC37841.1"/>
    <property type="molecule type" value="Genomic_DNA"/>
</dbReference>
<proteinExistence type="inferred from homology"/>
<dbReference type="InterPro" id="IPR036188">
    <property type="entry name" value="FAD/NAD-bd_sf"/>
</dbReference>
<comment type="similarity">
    <text evidence="2 5">Belongs to the carotenoid/retinoid oxidoreductase family.</text>
</comment>
<evidence type="ECO:0000256" key="4">
    <source>
        <dbReference type="ARBA" id="ARBA00023002"/>
    </source>
</evidence>
<evidence type="ECO:0000259" key="6">
    <source>
        <dbReference type="Pfam" id="PF01593"/>
    </source>
</evidence>
<dbReference type="Gene3D" id="3.50.50.60">
    <property type="entry name" value="FAD/NAD(P)-binding domain"/>
    <property type="match status" value="2"/>
</dbReference>
<sequence>MAEKTVVIGAGFSGLATSALLAHKGHQVTLLEKNDSTGGRAREWKSGGFTFDMGPSWYLMPEVFDAFFEYLGKRREDYFSLHQLSTYYKVFFEKADAVTITGDLDETKKLFDSFEPMAGLRLQKYLDQAEYKYDVAMKEFLYREYRSIFQFFNRRIIREGLKLNIFTNMDSFVKNYFQDLRARQILEYAMVFLGTGPKDAPALYSIMSHVDLNLGVYYPEGGMAGAAAGFRRLAEDCGVRILTARSVTGYEYEKNRIAAVVCGDERYPADLVVNSADYHHAETDLLTREYRRYSPAYWKTRVVAPSMFIIYMGINRRLENMEHHNLYFAEDWDRHFDQIFKKPEWPSNPCFYLSCNSKTDTTSAPPGGENVFILVPVAPGLDDNDSQREVYAEEVLRHIEKVTGEDLHSDVAVRRIYSHRDFTADYNAYKGTALGLSHTLFQTAVFRPAHQSAKLRNLFYTGQFTHPGVGVPMTLISGQVVAEEIEKMLGKPLGV</sequence>
<evidence type="ECO:0000256" key="5">
    <source>
        <dbReference type="RuleBase" id="RU362075"/>
    </source>
</evidence>
<keyword evidence="4 5" id="KW-0560">Oxidoreductase</keyword>
<evidence type="ECO:0000313" key="8">
    <source>
        <dbReference type="Proteomes" id="UP000192343"/>
    </source>
</evidence>
<organism evidence="7 8">
    <name type="scientific">Marispirochaeta aestuarii</name>
    <dbReference type="NCBI Taxonomy" id="1963862"/>
    <lineage>
        <taxon>Bacteria</taxon>
        <taxon>Pseudomonadati</taxon>
        <taxon>Spirochaetota</taxon>
        <taxon>Spirochaetia</taxon>
        <taxon>Spirochaetales</taxon>
        <taxon>Spirochaetaceae</taxon>
        <taxon>Marispirochaeta</taxon>
    </lineage>
</organism>
<dbReference type="STRING" id="1963862.B4O97_02240"/>
<dbReference type="Proteomes" id="UP000192343">
    <property type="component" value="Unassembled WGS sequence"/>
</dbReference>
<evidence type="ECO:0000313" key="7">
    <source>
        <dbReference type="EMBL" id="ORC37841.1"/>
    </source>
</evidence>
<dbReference type="Pfam" id="PF01593">
    <property type="entry name" value="Amino_oxidase"/>
    <property type="match status" value="1"/>
</dbReference>
<dbReference type="AlphaFoldDB" id="A0A1Y1S398"/>
<evidence type="ECO:0000256" key="1">
    <source>
        <dbReference type="ARBA" id="ARBA00004829"/>
    </source>
</evidence>
<dbReference type="NCBIfam" id="TIGR02734">
    <property type="entry name" value="crtI_fam"/>
    <property type="match status" value="1"/>
</dbReference>
<comment type="caution">
    <text evidence="7">The sequence shown here is derived from an EMBL/GenBank/DDBJ whole genome shotgun (WGS) entry which is preliminary data.</text>
</comment>
<protein>
    <submittedName>
        <fullName evidence="7">Phytoene dehydrogenase</fullName>
    </submittedName>
</protein>
<accession>A0A1Y1S398</accession>
<dbReference type="PANTHER" id="PTHR43734">
    <property type="entry name" value="PHYTOENE DESATURASE"/>
    <property type="match status" value="1"/>
</dbReference>
<dbReference type="OrthoDB" id="9814556at2"/>
<dbReference type="RefSeq" id="WP_083047895.1">
    <property type="nucleotide sequence ID" value="NZ_MWQY01000002.1"/>
</dbReference>
<dbReference type="InterPro" id="IPR014105">
    <property type="entry name" value="Carotenoid/retinoid_OxRdtase"/>
</dbReference>
<comment type="pathway">
    <text evidence="1 5">Carotenoid biosynthesis.</text>
</comment>
<evidence type="ECO:0000256" key="2">
    <source>
        <dbReference type="ARBA" id="ARBA00006046"/>
    </source>
</evidence>
<reference evidence="7 8" key="1">
    <citation type="submission" date="2017-03" db="EMBL/GenBank/DDBJ databases">
        <title>Draft Genome sequence of Marispirochaeta sp. strain JC444.</title>
        <authorList>
            <person name="Shivani Y."/>
            <person name="Subhash Y."/>
            <person name="Sasikala C."/>
            <person name="Ramana C."/>
        </authorList>
    </citation>
    <scope>NUCLEOTIDE SEQUENCE [LARGE SCALE GENOMIC DNA]</scope>
    <source>
        <strain evidence="7 8">JC444</strain>
    </source>
</reference>
<dbReference type="PANTHER" id="PTHR43734:SF1">
    <property type="entry name" value="PHYTOENE DESATURASE"/>
    <property type="match status" value="1"/>
</dbReference>